<gene>
    <name evidence="1" type="ORF">ECRASSUSDP1_LOCUS16811</name>
</gene>
<dbReference type="InterPro" id="IPR015915">
    <property type="entry name" value="Kelch-typ_b-propeller"/>
</dbReference>
<name>A0AAD1XMN7_EUPCR</name>
<sequence length="336" mass="39308">MYSINIKRFQPNESHPLLKGLIFVPILSYLDKKEVLKLQLLCKFFYEDLIGVTLLNWDNKRIGVRKGEWRLGPTQRCITKINTKEEKIIMFYSSNDGGEFIDFPLPDEFANIPMDQMTLVEPNSIYALGLDFRGRDCFYKYDLLTRQVHDMQSPTVVHENFKLCSSGREYVFIIGTLSNKVCEKYCIATNQWTLLPSLPEFALTTHCFADFNFINVIIHPFQVNHMKKNAYYRLSIDDPKTWEDAGSSGGVSGFDKPIDLCAKLPVPAKYPARIVNHPFYYFIDTTGQFVMKCEYKSRKNFRMIDSYRYLNEKERKKKAKKMLKQKMNSNKDCIIF</sequence>
<reference evidence="1" key="1">
    <citation type="submission" date="2023-07" db="EMBL/GenBank/DDBJ databases">
        <authorList>
            <consortium name="AG Swart"/>
            <person name="Singh M."/>
            <person name="Singh A."/>
            <person name="Seah K."/>
            <person name="Emmerich C."/>
        </authorList>
    </citation>
    <scope>NUCLEOTIDE SEQUENCE</scope>
    <source>
        <strain evidence="1">DP1</strain>
    </source>
</reference>
<protein>
    <recommendedName>
        <fullName evidence="3">F-box domain-containing protein</fullName>
    </recommendedName>
</protein>
<dbReference type="EMBL" id="CAMPGE010016930">
    <property type="protein sequence ID" value="CAI2375449.1"/>
    <property type="molecule type" value="Genomic_DNA"/>
</dbReference>
<comment type="caution">
    <text evidence="1">The sequence shown here is derived from an EMBL/GenBank/DDBJ whole genome shotgun (WGS) entry which is preliminary data.</text>
</comment>
<evidence type="ECO:0000313" key="1">
    <source>
        <dbReference type="EMBL" id="CAI2375449.1"/>
    </source>
</evidence>
<accession>A0AAD1XMN7</accession>
<dbReference type="Gene3D" id="2.120.10.80">
    <property type="entry name" value="Kelch-type beta propeller"/>
    <property type="match status" value="1"/>
</dbReference>
<proteinExistence type="predicted"/>
<dbReference type="AlphaFoldDB" id="A0AAD1XMN7"/>
<evidence type="ECO:0000313" key="2">
    <source>
        <dbReference type="Proteomes" id="UP001295684"/>
    </source>
</evidence>
<dbReference type="SUPFAM" id="SSF117281">
    <property type="entry name" value="Kelch motif"/>
    <property type="match status" value="1"/>
</dbReference>
<evidence type="ECO:0008006" key="3">
    <source>
        <dbReference type="Google" id="ProtNLM"/>
    </source>
</evidence>
<keyword evidence="2" id="KW-1185">Reference proteome</keyword>
<organism evidence="1 2">
    <name type="scientific">Euplotes crassus</name>
    <dbReference type="NCBI Taxonomy" id="5936"/>
    <lineage>
        <taxon>Eukaryota</taxon>
        <taxon>Sar</taxon>
        <taxon>Alveolata</taxon>
        <taxon>Ciliophora</taxon>
        <taxon>Intramacronucleata</taxon>
        <taxon>Spirotrichea</taxon>
        <taxon>Hypotrichia</taxon>
        <taxon>Euplotida</taxon>
        <taxon>Euplotidae</taxon>
        <taxon>Moneuplotes</taxon>
    </lineage>
</organism>
<dbReference type="Proteomes" id="UP001295684">
    <property type="component" value="Unassembled WGS sequence"/>
</dbReference>